<accession>A0A3B1BX01</accession>
<proteinExistence type="inferred from homology"/>
<sequence>MRKKDNLQFGIKFWVIFASIIIVIAGIKEMASLVTPLFLALFITAICYGPFIWLQKKGMPEILSLIAVIFGIAFVTALIGAVLGTSISGFIDKMPFYEERFNNYWVEMNHWFMSLGWLEKNSGLEQHIKPSSIVSIAGSIFTGLGNLMSDFLLVLIVVIFMLLEISMFIKKMKLISTDSLRNVDNIMHNMNTYFGTKTITSLITGVFIAVSLAIIGVDFPILWGFLAFLLNFIPNIGSIIAAIPAVLLALVQLGLTSAIETTVIYLIVNGVIGNMVEPKLMGKNLGLSSLIVFLSMIFWGWILGTVGMLLAVPLTMTIKIIFDSMEETKHIGLLMGDESSIEHYKENKIHIKNKLP</sequence>
<evidence type="ECO:0000256" key="3">
    <source>
        <dbReference type="ARBA" id="ARBA00022692"/>
    </source>
</evidence>
<keyword evidence="3 6" id="KW-0812">Transmembrane</keyword>
<reference evidence="7" key="1">
    <citation type="submission" date="2018-06" db="EMBL/GenBank/DDBJ databases">
        <authorList>
            <person name="Zhirakovskaya E."/>
        </authorList>
    </citation>
    <scope>NUCLEOTIDE SEQUENCE</scope>
</reference>
<evidence type="ECO:0000313" key="7">
    <source>
        <dbReference type="EMBL" id="VAX15210.1"/>
    </source>
</evidence>
<evidence type="ECO:0000256" key="5">
    <source>
        <dbReference type="ARBA" id="ARBA00023136"/>
    </source>
</evidence>
<name>A0A3B1BX01_9ZZZZ</name>
<dbReference type="Pfam" id="PF01594">
    <property type="entry name" value="AI-2E_transport"/>
    <property type="match status" value="1"/>
</dbReference>
<feature type="transmembrane region" description="Helical" evidence="6">
    <location>
        <begin position="65"/>
        <end position="91"/>
    </location>
</feature>
<comment type="similarity">
    <text evidence="2">Belongs to the autoinducer-2 exporter (AI-2E) (TC 2.A.86) family.</text>
</comment>
<feature type="transmembrane region" description="Helical" evidence="6">
    <location>
        <begin position="258"/>
        <end position="276"/>
    </location>
</feature>
<keyword evidence="5 6" id="KW-0472">Membrane</keyword>
<dbReference type="GO" id="GO:0016020">
    <property type="term" value="C:membrane"/>
    <property type="evidence" value="ECO:0007669"/>
    <property type="project" value="UniProtKB-SubCell"/>
</dbReference>
<dbReference type="AlphaFoldDB" id="A0A3B1BX01"/>
<feature type="transmembrane region" description="Helical" evidence="6">
    <location>
        <begin position="9"/>
        <end position="27"/>
    </location>
</feature>
<evidence type="ECO:0000256" key="6">
    <source>
        <dbReference type="SAM" id="Phobius"/>
    </source>
</evidence>
<feature type="transmembrane region" description="Helical" evidence="6">
    <location>
        <begin position="151"/>
        <end position="169"/>
    </location>
</feature>
<organism evidence="7">
    <name type="scientific">hydrothermal vent metagenome</name>
    <dbReference type="NCBI Taxonomy" id="652676"/>
    <lineage>
        <taxon>unclassified sequences</taxon>
        <taxon>metagenomes</taxon>
        <taxon>ecological metagenomes</taxon>
    </lineage>
</organism>
<protein>
    <submittedName>
        <fullName evidence="7">Transport protein</fullName>
    </submittedName>
</protein>
<dbReference type="GO" id="GO:0055085">
    <property type="term" value="P:transmembrane transport"/>
    <property type="evidence" value="ECO:0007669"/>
    <property type="project" value="TreeGrafter"/>
</dbReference>
<evidence type="ECO:0000256" key="4">
    <source>
        <dbReference type="ARBA" id="ARBA00022989"/>
    </source>
</evidence>
<dbReference type="PANTHER" id="PTHR21716">
    <property type="entry name" value="TRANSMEMBRANE PROTEIN"/>
    <property type="match status" value="1"/>
</dbReference>
<feature type="transmembrane region" description="Helical" evidence="6">
    <location>
        <begin position="190"/>
        <end position="215"/>
    </location>
</feature>
<dbReference type="EMBL" id="UOGD01000008">
    <property type="protein sequence ID" value="VAX15210.1"/>
    <property type="molecule type" value="Genomic_DNA"/>
</dbReference>
<feature type="transmembrane region" description="Helical" evidence="6">
    <location>
        <begin position="33"/>
        <end position="53"/>
    </location>
</feature>
<feature type="transmembrane region" description="Helical" evidence="6">
    <location>
        <begin position="221"/>
        <end position="251"/>
    </location>
</feature>
<keyword evidence="4 6" id="KW-1133">Transmembrane helix</keyword>
<dbReference type="PANTHER" id="PTHR21716:SF64">
    <property type="entry name" value="AI-2 TRANSPORT PROTEIN TQSA"/>
    <property type="match status" value="1"/>
</dbReference>
<evidence type="ECO:0000256" key="1">
    <source>
        <dbReference type="ARBA" id="ARBA00004141"/>
    </source>
</evidence>
<feature type="transmembrane region" description="Helical" evidence="6">
    <location>
        <begin position="288"/>
        <end position="312"/>
    </location>
</feature>
<dbReference type="InterPro" id="IPR002549">
    <property type="entry name" value="AI-2E-like"/>
</dbReference>
<comment type="subcellular location">
    <subcellularLocation>
        <location evidence="1">Membrane</location>
        <topology evidence="1">Multi-pass membrane protein</topology>
    </subcellularLocation>
</comment>
<evidence type="ECO:0000256" key="2">
    <source>
        <dbReference type="ARBA" id="ARBA00009773"/>
    </source>
</evidence>
<gene>
    <name evidence="7" type="ORF">MNBD_IGNAVI01-2322</name>
</gene>